<comment type="caution">
    <text evidence="1">The sequence shown here is derived from an EMBL/GenBank/DDBJ whole genome shotgun (WGS) entry which is preliminary data.</text>
</comment>
<dbReference type="Proteomes" id="UP001187682">
    <property type="component" value="Unassembled WGS sequence"/>
</dbReference>
<proteinExistence type="predicted"/>
<gene>
    <name evidence="1" type="ORF">DNG_02984</name>
</gene>
<organism evidence="1 2">
    <name type="scientific">Cephalotrichum gorgonifer</name>
    <dbReference type="NCBI Taxonomy" id="2041049"/>
    <lineage>
        <taxon>Eukaryota</taxon>
        <taxon>Fungi</taxon>
        <taxon>Dikarya</taxon>
        <taxon>Ascomycota</taxon>
        <taxon>Pezizomycotina</taxon>
        <taxon>Sordariomycetes</taxon>
        <taxon>Hypocreomycetidae</taxon>
        <taxon>Microascales</taxon>
        <taxon>Microascaceae</taxon>
        <taxon>Cephalotrichum</taxon>
    </lineage>
</organism>
<dbReference type="AlphaFoldDB" id="A0AAE8STJ3"/>
<sequence>MAQAPENSSVTSQYQHYYHDDLVIYNVALQEEVLSLDETPVNHILGVQDMYRDTDKPTKDHAHGEDYCLDDKKLILEYMEKKSHKRPLDVWFDWLEAIMEIDLDSKGNYMDIITAKAFYHDAFWFCQHNQFSMAICTTETVKDEYILPENSYGVFEGSSCFITDRKTGRVEPGPWFQFHEFSPVSPKIMIVLRNHMLPPDPQSGGFQ</sequence>
<dbReference type="InterPro" id="IPR025332">
    <property type="entry name" value="DUF4238"/>
</dbReference>
<reference evidence="1" key="1">
    <citation type="submission" date="2018-03" db="EMBL/GenBank/DDBJ databases">
        <authorList>
            <person name="Guldener U."/>
        </authorList>
    </citation>
    <scope>NUCLEOTIDE SEQUENCE</scope>
</reference>
<accession>A0AAE8STJ3</accession>
<evidence type="ECO:0000313" key="1">
    <source>
        <dbReference type="EMBL" id="SPO00133.1"/>
    </source>
</evidence>
<name>A0AAE8STJ3_9PEZI</name>
<dbReference type="Pfam" id="PF14022">
    <property type="entry name" value="DUF4238"/>
    <property type="match status" value="1"/>
</dbReference>
<dbReference type="EMBL" id="ONZQ02000003">
    <property type="protein sequence ID" value="SPO00133.1"/>
    <property type="molecule type" value="Genomic_DNA"/>
</dbReference>
<evidence type="ECO:0000313" key="2">
    <source>
        <dbReference type="Proteomes" id="UP001187682"/>
    </source>
</evidence>
<keyword evidence="2" id="KW-1185">Reference proteome</keyword>
<protein>
    <submittedName>
        <fullName evidence="1">Uncharacterized protein</fullName>
    </submittedName>
</protein>